<evidence type="ECO:0000313" key="2">
    <source>
        <dbReference type="Proteomes" id="UP001213039"/>
    </source>
</evidence>
<dbReference type="EMBL" id="CP114370">
    <property type="protein sequence ID" value="WBP84251.1"/>
    <property type="molecule type" value="Genomic_DNA"/>
</dbReference>
<gene>
    <name evidence="1" type="primary">rnr</name>
    <name evidence="1" type="ORF">Me_995_000225</name>
</gene>
<proteinExistence type="predicted"/>
<accession>A0ACD4PK76</accession>
<evidence type="ECO:0000313" key="1">
    <source>
        <dbReference type="EMBL" id="WBP84251.1"/>
    </source>
</evidence>
<reference evidence="1" key="1">
    <citation type="submission" date="2022-12" db="EMBL/GenBank/DDBJ databases">
        <authorList>
            <consortium name="Asia Pacific Centre for Animal Health"/>
            <person name="Klose S.M."/>
            <person name="Legione A.R."/>
            <person name="Monotti I."/>
            <person name="Bushell R."/>
            <person name="Marenda M.S."/>
            <person name="Sugiyama T."/>
            <person name="Browning G.F."/>
            <person name="Vaz P.K."/>
        </authorList>
    </citation>
    <scope>NUCLEOTIDE SEQUENCE</scope>
    <source>
        <strain evidence="1">Felid995</strain>
    </source>
</reference>
<dbReference type="Proteomes" id="UP001213039">
    <property type="component" value="Chromosome"/>
</dbReference>
<organism evidence="1 2">
    <name type="scientific">Mycoplasmopsis edwardii</name>
    <dbReference type="NCBI Taxonomy" id="53558"/>
    <lineage>
        <taxon>Bacteria</taxon>
        <taxon>Bacillati</taxon>
        <taxon>Mycoplasmatota</taxon>
        <taxon>Mycoplasmoidales</taxon>
        <taxon>Metamycoplasmataceae</taxon>
        <taxon>Mycoplasmopsis</taxon>
    </lineage>
</organism>
<protein>
    <submittedName>
        <fullName evidence="1">Ribonuclease R</fullName>
    </submittedName>
</protein>
<keyword evidence="2" id="KW-1185">Reference proteome</keyword>
<sequence length="741" mass="84938">MNQEKILKYIREAKSRTFLEIAKYFRISPSNNKELTSLLSVLQKQYKVFKNNKDEYYAPILKDTIVGNLQVSAKGTFGFVDYDIDEVNNTKNSAYIKNFNFNGALHNDTVKVNLYENTKEDAKLIDGVIVEVVQRNNEEIQGFIKEKNSNTYFVPVDARFQGFTWTIVSSLVQTKLNDLVVAKIVKYENKNILIQLDRVITNEADPMVYVKYYLENIKAPSGFPKELDKEVANIPSTIDNELLDNRVDLTNRIIVTIDGDDTKDFDDAIYVEKLANGNYLLGVYIADVSYYVKEGTAIDDEALKRGTSIYLVDRVIPMLPVELSNGICSLNPNEKRFVMACEMEIDTQGNNVNVNVFQGIIKSKFRLTYKQVDKFYNSNDLGNAEGHKDTSELKAMLNKAKELSLVLHKYKVDQGYVDFEISEPKIKLDEFGSVKEIIINQRGFSEVLIEDFMVRANETIAKFLFDKKLPALYRIHESPDELKLTNLKNSLSAIDIKDIKLNANNITPKSFASFVESIKKVRDDDFVKLMFLRTMQKAVYSSQNIGHFGLASEFYCHFTSPIRRYPDLVIHRVLRELVLNKNFDLYDKFVENMTTYGDLNTKAEQKAVQIERNVNDLKFAEFLKNKVGQVYKAQILSILPFGFFVEFEFKASGLVHKTTLVDGVYEANETLTTLSNGKRTFKLGDFVNVVILGTDLVEGKVDCSLEDLYQDYIASKSKPFDARKNNLKKNDKNDNKRKFKK</sequence>
<name>A0ACD4PK76_9BACT</name>